<dbReference type="PANTHER" id="PTHR33978:SF18">
    <property type="entry name" value="OS01G0656300 PROTEIN"/>
    <property type="match status" value="1"/>
</dbReference>
<reference evidence="2 3" key="1">
    <citation type="submission" date="2020-09" db="EMBL/GenBank/DDBJ databases">
        <title>De no assembly of potato wild relative species, Solanum commersonii.</title>
        <authorList>
            <person name="Cho K."/>
        </authorList>
    </citation>
    <scope>NUCLEOTIDE SEQUENCE [LARGE SCALE GENOMIC DNA]</scope>
    <source>
        <strain evidence="2">LZ3.2</strain>
        <tissue evidence="2">Leaf</tissue>
    </source>
</reference>
<protein>
    <submittedName>
        <fullName evidence="2">Uncharacterized protein</fullName>
    </submittedName>
</protein>
<evidence type="ECO:0000256" key="1">
    <source>
        <dbReference type="SAM" id="MobiDB-lite"/>
    </source>
</evidence>
<dbReference type="OrthoDB" id="690771at2759"/>
<feature type="region of interest" description="Disordered" evidence="1">
    <location>
        <begin position="1"/>
        <end position="34"/>
    </location>
</feature>
<dbReference type="EMBL" id="JACXVP010000002">
    <property type="protein sequence ID" value="KAG5626613.1"/>
    <property type="molecule type" value="Genomic_DNA"/>
</dbReference>
<name>A0A9J6APS2_SOLCO</name>
<dbReference type="Proteomes" id="UP000824120">
    <property type="component" value="Chromosome 2"/>
</dbReference>
<gene>
    <name evidence="2" type="ORF">H5410_011831</name>
</gene>
<accession>A0A9J6APS2</accession>
<evidence type="ECO:0000313" key="3">
    <source>
        <dbReference type="Proteomes" id="UP000824120"/>
    </source>
</evidence>
<keyword evidence="3" id="KW-1185">Reference proteome</keyword>
<dbReference type="AlphaFoldDB" id="A0A9J6APS2"/>
<organism evidence="2 3">
    <name type="scientific">Solanum commersonii</name>
    <name type="common">Commerson's wild potato</name>
    <name type="synonym">Commerson's nightshade</name>
    <dbReference type="NCBI Taxonomy" id="4109"/>
    <lineage>
        <taxon>Eukaryota</taxon>
        <taxon>Viridiplantae</taxon>
        <taxon>Streptophyta</taxon>
        <taxon>Embryophyta</taxon>
        <taxon>Tracheophyta</taxon>
        <taxon>Spermatophyta</taxon>
        <taxon>Magnoliopsida</taxon>
        <taxon>eudicotyledons</taxon>
        <taxon>Gunneridae</taxon>
        <taxon>Pentapetalae</taxon>
        <taxon>asterids</taxon>
        <taxon>lamiids</taxon>
        <taxon>Solanales</taxon>
        <taxon>Solanaceae</taxon>
        <taxon>Solanoideae</taxon>
        <taxon>Solaneae</taxon>
        <taxon>Solanum</taxon>
    </lineage>
</organism>
<sequence>MAGDTEKTPSNKKSSVAMKKKTEEIEELGEEEGKMKTWDCGSPLYDSHELVSIYSLIEKKFMKFPYHNRSIRRNVQSAHTSSSRIDQEAVIDASKKQKNIVDRGRKKKLKLSVIAKISSRIMSWKMLKCIKHN</sequence>
<evidence type="ECO:0000313" key="2">
    <source>
        <dbReference type="EMBL" id="KAG5626613.1"/>
    </source>
</evidence>
<proteinExistence type="predicted"/>
<comment type="caution">
    <text evidence="2">The sequence shown here is derived from an EMBL/GenBank/DDBJ whole genome shotgun (WGS) entry which is preliminary data.</text>
</comment>
<dbReference type="PANTHER" id="PTHR33978">
    <property type="entry name" value="SERINE/THREONINE-KINASE"/>
    <property type="match status" value="1"/>
</dbReference>